<dbReference type="Proteomes" id="UP000832097">
    <property type="component" value="Chromosome"/>
</dbReference>
<proteinExistence type="predicted"/>
<evidence type="ECO:0000313" key="2">
    <source>
        <dbReference type="Proteomes" id="UP000832097"/>
    </source>
</evidence>
<evidence type="ECO:0000313" key="1">
    <source>
        <dbReference type="EMBL" id="UOE42643.1"/>
    </source>
</evidence>
<sequence>MPDLEALATDPRFVAALSAARYERFEWHEALLAVGDMEVLYLVRSVGGRFSLNLKSRSSAERERATADELELIVDFLRFLVRSDVQVVHRGDTLPPGFQIEPGAGALTLVAPDEAWRLTVPDGTAARVGLVAFAVEGRDR</sequence>
<dbReference type="EMBL" id="CP094528">
    <property type="protein sequence ID" value="UOE42643.1"/>
    <property type="molecule type" value="Genomic_DNA"/>
</dbReference>
<name>A0ABY4BY48_9MICO</name>
<dbReference type="RefSeq" id="WP_243553576.1">
    <property type="nucleotide sequence ID" value="NZ_CP094528.1"/>
</dbReference>
<keyword evidence="2" id="KW-1185">Reference proteome</keyword>
<organism evidence="1 2">
    <name type="scientific">Agromyces larvae</name>
    <dbReference type="NCBI Taxonomy" id="2929802"/>
    <lineage>
        <taxon>Bacteria</taxon>
        <taxon>Bacillati</taxon>
        <taxon>Actinomycetota</taxon>
        <taxon>Actinomycetes</taxon>
        <taxon>Micrococcales</taxon>
        <taxon>Microbacteriaceae</taxon>
        <taxon>Agromyces</taxon>
    </lineage>
</organism>
<gene>
    <name evidence="1" type="ORF">MTO99_10595</name>
</gene>
<accession>A0ABY4BY48</accession>
<reference evidence="1 2" key="1">
    <citation type="submission" date="2022-03" db="EMBL/GenBank/DDBJ databases">
        <title>Mucilaginibacter sp. isolated from the gut of Protaetia brevitarsis seulensis larvae.</title>
        <authorList>
            <person name="Won M."/>
            <person name="Kim S.-J."/>
            <person name="Kwon S.-W."/>
        </authorList>
    </citation>
    <scope>NUCLEOTIDE SEQUENCE [LARGE SCALE GENOMIC DNA]</scope>
    <source>
        <strain evidence="1 2">CFWR-12</strain>
    </source>
</reference>
<protein>
    <submittedName>
        <fullName evidence="1">Uncharacterized protein</fullName>
    </submittedName>
</protein>